<dbReference type="NCBIfam" id="TIGR00051">
    <property type="entry name" value="YbgC/FadM family acyl-CoA thioesterase"/>
    <property type="match status" value="1"/>
</dbReference>
<dbReference type="InterPro" id="IPR006684">
    <property type="entry name" value="YbgC/YbaW"/>
</dbReference>
<keyword evidence="2" id="KW-0378">Hydrolase</keyword>
<dbReference type="EMBL" id="JAXAFJ010000006">
    <property type="protein sequence ID" value="MDX6806724.1"/>
    <property type="molecule type" value="Genomic_DNA"/>
</dbReference>
<dbReference type="CDD" id="cd00586">
    <property type="entry name" value="4HBT"/>
    <property type="match status" value="1"/>
</dbReference>
<dbReference type="RefSeq" id="WP_319844846.1">
    <property type="nucleotide sequence ID" value="NZ_JAXAFJ010000006.1"/>
</dbReference>
<proteinExistence type="inferred from homology"/>
<dbReference type="Pfam" id="PF13279">
    <property type="entry name" value="4HBT_2"/>
    <property type="match status" value="1"/>
</dbReference>
<dbReference type="InterPro" id="IPR029069">
    <property type="entry name" value="HotDog_dom_sf"/>
</dbReference>
<dbReference type="PANTHER" id="PTHR31793:SF37">
    <property type="entry name" value="ACYL-COA THIOESTER HYDROLASE YBGC"/>
    <property type="match status" value="1"/>
</dbReference>
<dbReference type="InterPro" id="IPR014166">
    <property type="entry name" value="Tol-Pal_acyl-CoA_thioesterase"/>
</dbReference>
<accession>A0ABU4RRL2</accession>
<dbReference type="Gene3D" id="3.10.129.10">
    <property type="entry name" value="Hotdog Thioesterase"/>
    <property type="match status" value="1"/>
</dbReference>
<evidence type="ECO:0000256" key="1">
    <source>
        <dbReference type="ARBA" id="ARBA00005953"/>
    </source>
</evidence>
<keyword evidence="4" id="KW-1185">Reference proteome</keyword>
<comment type="caution">
    <text evidence="3">The sequence shown here is derived from an EMBL/GenBank/DDBJ whole genome shotgun (WGS) entry which is preliminary data.</text>
</comment>
<reference evidence="3 4" key="1">
    <citation type="submission" date="2023-11" db="EMBL/GenBank/DDBJ databases">
        <authorList>
            <person name="Bao R."/>
        </authorList>
    </citation>
    <scope>NUCLEOTIDE SEQUENCE [LARGE SCALE GENOMIC DNA]</scope>
    <source>
        <strain evidence="3 4">PJ23</strain>
    </source>
</reference>
<dbReference type="InterPro" id="IPR050563">
    <property type="entry name" value="4-hydroxybenzoyl-CoA_TE"/>
</dbReference>
<gene>
    <name evidence="3" type="primary">ybgC</name>
    <name evidence="3" type="ORF">SCD90_11675</name>
</gene>
<evidence type="ECO:0000313" key="3">
    <source>
        <dbReference type="EMBL" id="MDX6806724.1"/>
    </source>
</evidence>
<dbReference type="PANTHER" id="PTHR31793">
    <property type="entry name" value="4-HYDROXYBENZOYL-COA THIOESTERASE FAMILY MEMBER"/>
    <property type="match status" value="1"/>
</dbReference>
<dbReference type="InterPro" id="IPR008272">
    <property type="entry name" value="HB-CoA_thioesterase_AS"/>
</dbReference>
<sequence length="133" mass="14465">MSSDPHLLPIRIYWEDTDAGGIVYHASYLRFMERGRTELLRVAGVDQGTLMAESGVTFVVRRMAIDFRMPARLDDEVVVETRVSAVGGASLTLMQAVTRAGAVLVEAEVSCAVLGRGGRPVRVPPEVRARLAP</sequence>
<evidence type="ECO:0000313" key="4">
    <source>
        <dbReference type="Proteomes" id="UP001274321"/>
    </source>
</evidence>
<protein>
    <submittedName>
        <fullName evidence="3">Tol-pal system-associated acyl-CoA thioesterase</fullName>
    </submittedName>
</protein>
<comment type="similarity">
    <text evidence="1">Belongs to the 4-hydroxybenzoyl-CoA thioesterase family.</text>
</comment>
<organism evidence="3 4">
    <name type="scientific">Terrihabitans rhizophilus</name>
    <dbReference type="NCBI Taxonomy" id="3092662"/>
    <lineage>
        <taxon>Bacteria</taxon>
        <taxon>Pseudomonadati</taxon>
        <taxon>Pseudomonadota</taxon>
        <taxon>Alphaproteobacteria</taxon>
        <taxon>Hyphomicrobiales</taxon>
        <taxon>Terrihabitans</taxon>
    </lineage>
</organism>
<evidence type="ECO:0000256" key="2">
    <source>
        <dbReference type="ARBA" id="ARBA00022801"/>
    </source>
</evidence>
<dbReference type="NCBIfam" id="TIGR02799">
    <property type="entry name" value="thio_ybgC"/>
    <property type="match status" value="1"/>
</dbReference>
<dbReference type="Proteomes" id="UP001274321">
    <property type="component" value="Unassembled WGS sequence"/>
</dbReference>
<dbReference type="SUPFAM" id="SSF54637">
    <property type="entry name" value="Thioesterase/thiol ester dehydrase-isomerase"/>
    <property type="match status" value="1"/>
</dbReference>
<name>A0ABU4RRL2_9HYPH</name>
<dbReference type="PROSITE" id="PS01328">
    <property type="entry name" value="4HBCOA_THIOESTERASE"/>
    <property type="match status" value="1"/>
</dbReference>
<dbReference type="PIRSF" id="PIRSF003230">
    <property type="entry name" value="YbgC"/>
    <property type="match status" value="1"/>
</dbReference>